<evidence type="ECO:0000313" key="1">
    <source>
        <dbReference type="EMBL" id="CAK6431790.1"/>
    </source>
</evidence>
<proteinExistence type="predicted"/>
<organism evidence="1 2">
    <name type="scientific">Pipistrellus nathusii</name>
    <name type="common">Nathusius' pipistrelle</name>
    <dbReference type="NCBI Taxonomy" id="59473"/>
    <lineage>
        <taxon>Eukaryota</taxon>
        <taxon>Metazoa</taxon>
        <taxon>Chordata</taxon>
        <taxon>Craniata</taxon>
        <taxon>Vertebrata</taxon>
        <taxon>Euteleostomi</taxon>
        <taxon>Mammalia</taxon>
        <taxon>Eutheria</taxon>
        <taxon>Laurasiatheria</taxon>
        <taxon>Chiroptera</taxon>
        <taxon>Yangochiroptera</taxon>
        <taxon>Vespertilionidae</taxon>
        <taxon>Pipistrellus</taxon>
    </lineage>
</organism>
<accession>A0ABN9Z0S0</accession>
<evidence type="ECO:0000313" key="2">
    <source>
        <dbReference type="Proteomes" id="UP001314169"/>
    </source>
</evidence>
<sequence length="100" mass="10867">MSLISLNLNKVRPLAEEELPAPVPGRILVCFFTNKRTSIQRAARRDTGQGRRVVVRGLCLPPNPICLAKLSCCNISNLSVAQENWALGSFSVGNLIVVPP</sequence>
<dbReference type="EMBL" id="OY882858">
    <property type="protein sequence ID" value="CAK6431790.1"/>
    <property type="molecule type" value="Genomic_DNA"/>
</dbReference>
<name>A0ABN9Z0S0_PIPNA</name>
<dbReference type="Proteomes" id="UP001314169">
    <property type="component" value="Chromosome 1"/>
</dbReference>
<gene>
    <name evidence="1" type="ORF">MPIPNATIZW_LOCUS96</name>
</gene>
<reference evidence="1" key="1">
    <citation type="submission" date="2023-12" db="EMBL/GenBank/DDBJ databases">
        <authorList>
            <person name="Brown T."/>
        </authorList>
    </citation>
    <scope>NUCLEOTIDE SEQUENCE</scope>
</reference>
<keyword evidence="2" id="KW-1185">Reference proteome</keyword>
<protein>
    <submittedName>
        <fullName evidence="1">Uncharacterized protein</fullName>
    </submittedName>
</protein>